<evidence type="ECO:0000313" key="1">
    <source>
        <dbReference type="EMBL" id="GAG39513.1"/>
    </source>
</evidence>
<name>X0XSA6_9ZZZZ</name>
<proteinExistence type="predicted"/>
<gene>
    <name evidence="1" type="ORF">S01H1_72971</name>
</gene>
<feature type="non-terminal residue" evidence="1">
    <location>
        <position position="1"/>
    </location>
</feature>
<comment type="caution">
    <text evidence="1">The sequence shown here is derived from an EMBL/GenBank/DDBJ whole genome shotgun (WGS) entry which is preliminary data.</text>
</comment>
<protein>
    <submittedName>
        <fullName evidence="1">Uncharacterized protein</fullName>
    </submittedName>
</protein>
<sequence>PFNPREDLLSQSYALISKVIGFFGHGLKEMDK</sequence>
<accession>X0XSA6</accession>
<organism evidence="1">
    <name type="scientific">marine sediment metagenome</name>
    <dbReference type="NCBI Taxonomy" id="412755"/>
    <lineage>
        <taxon>unclassified sequences</taxon>
        <taxon>metagenomes</taxon>
        <taxon>ecological metagenomes</taxon>
    </lineage>
</organism>
<dbReference type="AlphaFoldDB" id="X0XSA6"/>
<dbReference type="EMBL" id="BARS01048726">
    <property type="protein sequence ID" value="GAG39513.1"/>
    <property type="molecule type" value="Genomic_DNA"/>
</dbReference>
<reference evidence="1" key="1">
    <citation type="journal article" date="2014" name="Front. Microbiol.">
        <title>High frequency of phylogenetically diverse reductive dehalogenase-homologous genes in deep subseafloor sedimentary metagenomes.</title>
        <authorList>
            <person name="Kawai M."/>
            <person name="Futagami T."/>
            <person name="Toyoda A."/>
            <person name="Takaki Y."/>
            <person name="Nishi S."/>
            <person name="Hori S."/>
            <person name="Arai W."/>
            <person name="Tsubouchi T."/>
            <person name="Morono Y."/>
            <person name="Uchiyama I."/>
            <person name="Ito T."/>
            <person name="Fujiyama A."/>
            <person name="Inagaki F."/>
            <person name="Takami H."/>
        </authorList>
    </citation>
    <scope>NUCLEOTIDE SEQUENCE</scope>
    <source>
        <strain evidence="1">Expedition CK06-06</strain>
    </source>
</reference>